<dbReference type="FunCoup" id="A7TLY3">
    <property type="interactions" value="61"/>
</dbReference>
<dbReference type="InParanoid" id="A7TLY3"/>
<organism evidence="3">
    <name type="scientific">Vanderwaltozyma polyspora (strain ATCC 22028 / DSM 70294 / BCRC 21397 / CBS 2163 / NBRC 10782 / NRRL Y-8283 / UCD 57-17)</name>
    <name type="common">Kluyveromyces polysporus</name>
    <dbReference type="NCBI Taxonomy" id="436907"/>
    <lineage>
        <taxon>Eukaryota</taxon>
        <taxon>Fungi</taxon>
        <taxon>Dikarya</taxon>
        <taxon>Ascomycota</taxon>
        <taxon>Saccharomycotina</taxon>
        <taxon>Saccharomycetes</taxon>
        <taxon>Saccharomycetales</taxon>
        <taxon>Saccharomycetaceae</taxon>
        <taxon>Vanderwaltozyma</taxon>
    </lineage>
</organism>
<dbReference type="KEGG" id="vpo:Kpol_1003p25"/>
<proteinExistence type="predicted"/>
<keyword evidence="3" id="KW-1185">Reference proteome</keyword>
<dbReference type="PhylomeDB" id="A7TLY3"/>
<evidence type="ECO:0000313" key="3">
    <source>
        <dbReference type="Proteomes" id="UP000000267"/>
    </source>
</evidence>
<gene>
    <name evidence="2" type="ORF">Kpol_1003p25</name>
</gene>
<dbReference type="OMA" id="WAFSENA"/>
<dbReference type="InterPro" id="IPR021216">
    <property type="entry name" value="DUF2722"/>
</dbReference>
<dbReference type="HOGENOM" id="CLU_058506_0_0_1"/>
<dbReference type="EMBL" id="DS480418">
    <property type="protein sequence ID" value="EDO16720.1"/>
    <property type="molecule type" value="Genomic_DNA"/>
</dbReference>
<sequence length="310" mass="34504">MSNPISNTNSNADNDDRKTILDILFGQHVNEWTFSENSLIKALELKQEQERTKQQYYKLEIINKSIELFKMARENGIPPNQISNVFNFGNSTQDDTNKTVLLKSESISSQQPSSYKFPPVGNYLPPKSIAKPKHRRTNSPARIGASAIASLGGTIIKEETTPPHRSSVSPIPIPNENGTYMHRRNMSLPMNSSSNTFSGMTSVLNFNSNSTLQVQRPNLSVSKQTLQPPSNHSQQRKHRRSKSATGFKVIDLNVVDDPKAQPVTPKGKTVDVNEDFDDKTCSENSSRDASPVRSAATRPPHFINKLLNST</sequence>
<feature type="compositionally biased region" description="Polar residues" evidence="1">
    <location>
        <begin position="220"/>
        <end position="233"/>
    </location>
</feature>
<dbReference type="Proteomes" id="UP000000267">
    <property type="component" value="Unassembled WGS sequence"/>
</dbReference>
<dbReference type="eggNOG" id="ENOG502S5HG">
    <property type="taxonomic scope" value="Eukaryota"/>
</dbReference>
<evidence type="ECO:0000256" key="1">
    <source>
        <dbReference type="SAM" id="MobiDB-lite"/>
    </source>
</evidence>
<evidence type="ECO:0000313" key="2">
    <source>
        <dbReference type="EMBL" id="EDO16720.1"/>
    </source>
</evidence>
<protein>
    <submittedName>
        <fullName evidence="2">Uncharacterized protein</fullName>
    </submittedName>
</protein>
<dbReference type="AlphaFoldDB" id="A7TLY3"/>
<feature type="region of interest" description="Disordered" evidence="1">
    <location>
        <begin position="220"/>
        <end position="310"/>
    </location>
</feature>
<name>A7TLY3_VANPO</name>
<reference evidence="2 3" key="1">
    <citation type="journal article" date="2007" name="Proc. Natl. Acad. Sci. U.S.A.">
        <title>Independent sorting-out of thousands of duplicated gene pairs in two yeast species descended from a whole-genome duplication.</title>
        <authorList>
            <person name="Scannell D.R."/>
            <person name="Frank A.C."/>
            <person name="Conant G.C."/>
            <person name="Byrne K.P."/>
            <person name="Woolfit M."/>
            <person name="Wolfe K.H."/>
        </authorList>
    </citation>
    <scope>NUCLEOTIDE SEQUENCE [LARGE SCALE GENOMIC DNA]</scope>
    <source>
        <strain evidence="3">ATCC 22028 / DSM 70294 / BCRC 21397 / CBS 2163 / NBRC 10782 / NRRL Y-8283 / UCD 57-17</strain>
    </source>
</reference>
<dbReference type="RefSeq" id="XP_001644578.1">
    <property type="nucleotide sequence ID" value="XM_001644528.1"/>
</dbReference>
<dbReference type="Pfam" id="PF10846">
    <property type="entry name" value="DUF2722"/>
    <property type="match status" value="1"/>
</dbReference>
<dbReference type="GeneID" id="5544887"/>
<dbReference type="OrthoDB" id="4095763at2759"/>
<accession>A7TLY3</accession>